<evidence type="ECO:0000313" key="11">
    <source>
        <dbReference type="Proteomes" id="UP001642405"/>
    </source>
</evidence>
<dbReference type="SUPFAM" id="SSF49503">
    <property type="entry name" value="Cupredoxins"/>
    <property type="match status" value="3"/>
</dbReference>
<dbReference type="CDD" id="cd13857">
    <property type="entry name" value="CuRO_1_Diphenol_Ox"/>
    <property type="match status" value="1"/>
</dbReference>
<feature type="domain" description="Plastocyanin-like" evidence="7">
    <location>
        <begin position="331"/>
        <end position="497"/>
    </location>
</feature>
<dbReference type="InterPro" id="IPR002355">
    <property type="entry name" value="Cu_oxidase_Cu_BS"/>
</dbReference>
<dbReference type="Pfam" id="PF07732">
    <property type="entry name" value="Cu-oxidase_3"/>
    <property type="match status" value="1"/>
</dbReference>
<evidence type="ECO:0000313" key="10">
    <source>
        <dbReference type="EMBL" id="CAK7231821.1"/>
    </source>
</evidence>
<comment type="similarity">
    <text evidence="1">Belongs to the multicopper oxidase family.</text>
</comment>
<dbReference type="PROSITE" id="PS00079">
    <property type="entry name" value="MULTICOPPER_OXIDASE1"/>
    <property type="match status" value="1"/>
</dbReference>
<evidence type="ECO:0000256" key="3">
    <source>
        <dbReference type="ARBA" id="ARBA00023002"/>
    </source>
</evidence>
<dbReference type="InterPro" id="IPR001117">
    <property type="entry name" value="Cu-oxidase_2nd"/>
</dbReference>
<evidence type="ECO:0000256" key="6">
    <source>
        <dbReference type="SAM" id="Phobius"/>
    </source>
</evidence>
<evidence type="ECO:0000256" key="4">
    <source>
        <dbReference type="ARBA" id="ARBA00023008"/>
    </source>
</evidence>
<keyword evidence="11" id="KW-1185">Reference proteome</keyword>
<organism evidence="10 11">
    <name type="scientific">Sporothrix curviconia</name>
    <dbReference type="NCBI Taxonomy" id="1260050"/>
    <lineage>
        <taxon>Eukaryota</taxon>
        <taxon>Fungi</taxon>
        <taxon>Dikarya</taxon>
        <taxon>Ascomycota</taxon>
        <taxon>Pezizomycotina</taxon>
        <taxon>Sordariomycetes</taxon>
        <taxon>Sordariomycetidae</taxon>
        <taxon>Ophiostomatales</taxon>
        <taxon>Ophiostomataceae</taxon>
        <taxon>Sporothrix</taxon>
    </lineage>
</organism>
<evidence type="ECO:0000259" key="7">
    <source>
        <dbReference type="Pfam" id="PF00394"/>
    </source>
</evidence>
<dbReference type="Proteomes" id="UP001642405">
    <property type="component" value="Unassembled WGS sequence"/>
</dbReference>
<evidence type="ECO:0000259" key="8">
    <source>
        <dbReference type="Pfam" id="PF07731"/>
    </source>
</evidence>
<comment type="caution">
    <text evidence="10">The sequence shown here is derived from an EMBL/GenBank/DDBJ whole genome shotgun (WGS) entry which is preliminary data.</text>
</comment>
<evidence type="ECO:0000256" key="2">
    <source>
        <dbReference type="ARBA" id="ARBA00022723"/>
    </source>
</evidence>
<keyword evidence="4" id="KW-0186">Copper</keyword>
<dbReference type="InterPro" id="IPR011706">
    <property type="entry name" value="Cu-oxidase_C"/>
</dbReference>
<accession>A0ABP0CIU5</accession>
<dbReference type="Pfam" id="PF00394">
    <property type="entry name" value="Cu-oxidase"/>
    <property type="match status" value="1"/>
</dbReference>
<feature type="domain" description="Plastocyanin-like" evidence="8">
    <location>
        <begin position="611"/>
        <end position="733"/>
    </location>
</feature>
<dbReference type="CDD" id="cd13910">
    <property type="entry name" value="CuRO_3_MCO_like_4"/>
    <property type="match status" value="1"/>
</dbReference>
<dbReference type="EMBL" id="CAWUHB010000060">
    <property type="protein sequence ID" value="CAK7231821.1"/>
    <property type="molecule type" value="Genomic_DNA"/>
</dbReference>
<keyword evidence="6" id="KW-1133">Transmembrane helix</keyword>
<evidence type="ECO:0000256" key="1">
    <source>
        <dbReference type="ARBA" id="ARBA00010609"/>
    </source>
</evidence>
<dbReference type="InterPro" id="IPR045087">
    <property type="entry name" value="Cu-oxidase_fam"/>
</dbReference>
<dbReference type="PANTHER" id="PTHR11709">
    <property type="entry name" value="MULTI-COPPER OXIDASE"/>
    <property type="match status" value="1"/>
</dbReference>
<dbReference type="Gene3D" id="2.60.40.420">
    <property type="entry name" value="Cupredoxins - blue copper proteins"/>
    <property type="match status" value="3"/>
</dbReference>
<keyword evidence="6" id="KW-0472">Membrane</keyword>
<dbReference type="PANTHER" id="PTHR11709:SF414">
    <property type="entry name" value="ADR239WP"/>
    <property type="match status" value="1"/>
</dbReference>
<feature type="compositionally biased region" description="Low complexity" evidence="5">
    <location>
        <begin position="26"/>
        <end position="38"/>
    </location>
</feature>
<feature type="compositionally biased region" description="Basic and acidic residues" evidence="5">
    <location>
        <begin position="8"/>
        <end position="21"/>
    </location>
</feature>
<protein>
    <submittedName>
        <fullName evidence="10">Uncharacterized protein</fullName>
    </submittedName>
</protein>
<feature type="domain" description="Plastocyanin-like" evidence="9">
    <location>
        <begin position="203"/>
        <end position="318"/>
    </location>
</feature>
<proteinExistence type="inferred from homology"/>
<keyword evidence="2" id="KW-0479">Metal-binding</keyword>
<feature type="region of interest" description="Disordered" evidence="5">
    <location>
        <begin position="1"/>
        <end position="51"/>
    </location>
</feature>
<dbReference type="InterPro" id="IPR008972">
    <property type="entry name" value="Cupredoxin"/>
</dbReference>
<dbReference type="PROSITE" id="PS00080">
    <property type="entry name" value="MULTICOPPER_OXIDASE2"/>
    <property type="match status" value="1"/>
</dbReference>
<feature type="transmembrane region" description="Helical" evidence="6">
    <location>
        <begin position="95"/>
        <end position="117"/>
    </location>
</feature>
<dbReference type="InterPro" id="IPR011707">
    <property type="entry name" value="Cu-oxidase-like_N"/>
</dbReference>
<dbReference type="Pfam" id="PF07731">
    <property type="entry name" value="Cu-oxidase_2"/>
    <property type="match status" value="1"/>
</dbReference>
<keyword evidence="6" id="KW-0812">Transmembrane</keyword>
<keyword evidence="3" id="KW-0560">Oxidoreductase</keyword>
<evidence type="ECO:0000256" key="5">
    <source>
        <dbReference type="SAM" id="MobiDB-lite"/>
    </source>
</evidence>
<name>A0ABP0CIU5_9PEZI</name>
<evidence type="ECO:0000259" key="9">
    <source>
        <dbReference type="Pfam" id="PF07732"/>
    </source>
</evidence>
<sequence>MAYGAEPVGRRYADDGTRHGDGLSGSGSSDSHSELSSETATQLHGEDAMAEQRQRLLGDDNDDNDDSTCISNDKERGDLESVRLRPRREPWWRTCLFFAAVVASLLSLLMLVKIGFFDTRAAQSKESASAEDHTAPATTITAIPAPVVITTTTPAAVETTAAASEDKETQAEASFRRPESDYILDPRWDFNAPPTVREYKWVVQNIEANPDGVFRTMTTINGKFPGELIRCNEGDTIVVNVENRAVNATALHWHGLFQNGTNHMDGTPGATQCPIAPGRSFRYEFTVQGQSGTYFYHGHQGAEALDGLVGPIVIHSRDEKKNQLLPYDTDRVVLVQDWYHDLSGGLLKEALAPGSESSPLPNGALINGANVVNCDVYPDRRCDNSTGARLPSLDLESGASHRLRFINIGGFAWFEVSLDRHHNLPVTEIDGVDVAPVSEKTLLIAPGQRYSVVLTANETSTPERAFWLRARITTHCFAEYTLAGQDNPQAAAIVRYTDSTNNRVKIDPNRQPMTNADSGEYIVVCQDMNTRGAVPNRYQPVPPQPAPAYADHSYFFRLNLEIHAFRLQRGYLNESSYRPNLLSPALYRAVDGLHAGDGAFDSPDGVASAAAFDRSTELVLAHKDIKVIDLIFQNFDEGSHPLHLHGHQMFVLGAGHGYFPGYESFGLKPDGKGLLDPTKDSVIANPVRRDVVAVEGFGWAMVRVVVDNPGVWKFHCHMIWHGDGGMGMLLLSRTDILKDTVIPEASRALCEASASELELGAAPKDSYWTG</sequence>
<gene>
    <name evidence="10" type="ORF">SCUCBS95973_008050</name>
</gene>
<dbReference type="InterPro" id="IPR033138">
    <property type="entry name" value="Cu_oxidase_CS"/>
</dbReference>
<reference evidence="10 11" key="1">
    <citation type="submission" date="2024-01" db="EMBL/GenBank/DDBJ databases">
        <authorList>
            <person name="Allen C."/>
            <person name="Tagirdzhanova G."/>
        </authorList>
    </citation>
    <scope>NUCLEOTIDE SEQUENCE [LARGE SCALE GENOMIC DNA]</scope>
</reference>